<dbReference type="GeneID" id="55611822"/>
<protein>
    <submittedName>
        <fullName evidence="1">Uncharacterized protein</fullName>
    </submittedName>
</protein>
<organism evidence="1 2">
    <name type="scientific">Microbacterium phage Burro</name>
    <dbReference type="NCBI Taxonomy" id="2315703"/>
    <lineage>
        <taxon>Viruses</taxon>
        <taxon>Duplodnaviria</taxon>
        <taxon>Heunggongvirae</taxon>
        <taxon>Uroviricota</taxon>
        <taxon>Caudoviricetes</taxon>
        <taxon>Burrovirus</taxon>
        <taxon>Burrovirus burro</taxon>
    </lineage>
</organism>
<proteinExistence type="predicted"/>
<dbReference type="RefSeq" id="YP_009841631.1">
    <property type="nucleotide sequence ID" value="NC_048733.1"/>
</dbReference>
<name>A0A386KKI0_9CAUD</name>
<sequence>MNQETLLTGVNTNTATFWPNSTTANTHNGETPWVPVRRTFEEKTRLKIAKIMERDGCSILVATMLWQQEWEVCDVEEVLSI</sequence>
<keyword evidence="2" id="KW-1185">Reference proteome</keyword>
<accession>A0A386KKI0</accession>
<dbReference type="Proteomes" id="UP000267142">
    <property type="component" value="Segment"/>
</dbReference>
<gene>
    <name evidence="1" type="primary">12</name>
    <name evidence="1" type="ORF">SEA_BURRO_12</name>
</gene>
<reference evidence="1 2" key="1">
    <citation type="submission" date="2018-08" db="EMBL/GenBank/DDBJ databases">
        <authorList>
            <person name="Solberg C.E."/>
            <person name="Bonilla J.A."/>
            <person name="Klyczek K."/>
            <person name="Garlena R.A."/>
            <person name="Russell D.A."/>
            <person name="Pope W.H."/>
            <person name="Jacobs-Sera D."/>
            <person name="Hatfull G.F."/>
        </authorList>
    </citation>
    <scope>NUCLEOTIDE SEQUENCE [LARGE SCALE GENOMIC DNA]</scope>
</reference>
<evidence type="ECO:0000313" key="2">
    <source>
        <dbReference type="Proteomes" id="UP000267142"/>
    </source>
</evidence>
<evidence type="ECO:0000313" key="1">
    <source>
        <dbReference type="EMBL" id="AYD86155.1"/>
    </source>
</evidence>
<dbReference type="EMBL" id="MH825698">
    <property type="protein sequence ID" value="AYD86155.1"/>
    <property type="molecule type" value="Genomic_DNA"/>
</dbReference>
<dbReference type="KEGG" id="vg:55611822"/>